<feature type="compositionally biased region" description="Basic and acidic residues" evidence="1">
    <location>
        <begin position="97"/>
        <end position="107"/>
    </location>
</feature>
<feature type="compositionally biased region" description="Low complexity" evidence="1">
    <location>
        <begin position="113"/>
        <end position="147"/>
    </location>
</feature>
<dbReference type="Proteomes" id="UP000319728">
    <property type="component" value="Unassembled WGS sequence"/>
</dbReference>
<dbReference type="EMBL" id="VLLP01000001">
    <property type="protein sequence ID" value="TWJ30247.1"/>
    <property type="molecule type" value="Genomic_DNA"/>
</dbReference>
<gene>
    <name evidence="2" type="ORF">JD81_03785</name>
</gene>
<proteinExistence type="predicted"/>
<protein>
    <recommendedName>
        <fullName evidence="4">Peptidase M23</fullName>
    </recommendedName>
</protein>
<sequence length="304" mass="31733">MRDDDKIHYRPASTSVDNRKGDGVSPGGLVAGSERPGFRRRLRQALTLRPGAARPGRTTIALASAAACCLGLVTVVELRTPDEGSAAADSSAASTELLRRAEQEHASRGLARTPSAPSATPSPSASTAPAPTPAAEKTAPGKSTPTKKPTPRKPVDPAPVAGLTVAQMNNAKKIVRTGRAMGVPRRALVIAVATAMQESNLYNLASGALPESQNHPNQGLGWDHDSVGLFQQRASMGWGTVAQLMDPAYATRKFLTTLLAVPGWQQMRLTDAAQAVQVSGFPEAYAQHESRATVIVAAIVAPAT</sequence>
<evidence type="ECO:0000313" key="2">
    <source>
        <dbReference type="EMBL" id="TWJ30247.1"/>
    </source>
</evidence>
<evidence type="ECO:0008006" key="4">
    <source>
        <dbReference type="Google" id="ProtNLM"/>
    </source>
</evidence>
<feature type="compositionally biased region" description="Low complexity" evidence="1">
    <location>
        <begin position="85"/>
        <end position="94"/>
    </location>
</feature>
<accession>A0A562WK24</accession>
<reference evidence="2 3" key="1">
    <citation type="submission" date="2019-07" db="EMBL/GenBank/DDBJ databases">
        <title>R&amp;d 2014.</title>
        <authorList>
            <person name="Klenk H.-P."/>
        </authorList>
    </citation>
    <scope>NUCLEOTIDE SEQUENCE [LARGE SCALE GENOMIC DNA]</scope>
    <source>
        <strain evidence="2 3">DSM 43912</strain>
    </source>
</reference>
<feature type="region of interest" description="Disordered" evidence="1">
    <location>
        <begin position="1"/>
        <end position="36"/>
    </location>
</feature>
<evidence type="ECO:0000313" key="3">
    <source>
        <dbReference type="Proteomes" id="UP000319728"/>
    </source>
</evidence>
<keyword evidence="3" id="KW-1185">Reference proteome</keyword>
<dbReference type="AlphaFoldDB" id="A0A562WK24"/>
<feature type="region of interest" description="Disordered" evidence="1">
    <location>
        <begin position="82"/>
        <end position="164"/>
    </location>
</feature>
<organism evidence="2 3">
    <name type="scientific">Micromonospora sagamiensis</name>
    <dbReference type="NCBI Taxonomy" id="47875"/>
    <lineage>
        <taxon>Bacteria</taxon>
        <taxon>Bacillati</taxon>
        <taxon>Actinomycetota</taxon>
        <taxon>Actinomycetes</taxon>
        <taxon>Micromonosporales</taxon>
        <taxon>Micromonosporaceae</taxon>
        <taxon>Micromonospora</taxon>
    </lineage>
</organism>
<evidence type="ECO:0000256" key="1">
    <source>
        <dbReference type="SAM" id="MobiDB-lite"/>
    </source>
</evidence>
<comment type="caution">
    <text evidence="2">The sequence shown here is derived from an EMBL/GenBank/DDBJ whole genome shotgun (WGS) entry which is preliminary data.</text>
</comment>
<name>A0A562WK24_9ACTN</name>